<sequence>MKQSKLSNRTLKETRWGMKPDKPKAIMLAKRQLVEFVCDAVNLEGINFTLSEIQTLLDGITVGGHKVTDQQIALNQAYTWRALLELIEKNQFEITIETVCDLHRTAAGNEALEWGKFRSGGVTIAGTAYMPPQANLLPELFERMVNEASRISDIYDSAIHFFLTMARCQFFYDVNKRMGRFIMNGFLLNCGYPAINLPAKRQLEFNQLMLTFYETGNQKQMNTFLRSCLDERVIKIMKE</sequence>
<feature type="binding site" evidence="1">
    <location>
        <begin position="173"/>
        <end position="180"/>
    </location>
    <ligand>
        <name>ATP</name>
        <dbReference type="ChEBI" id="CHEBI:30616"/>
    </ligand>
</feature>
<dbReference type="STRING" id="651182.TOL2_C21540"/>
<evidence type="ECO:0000313" key="5">
    <source>
        <dbReference type="Proteomes" id="UP000007347"/>
    </source>
</evidence>
<feature type="domain" description="Fido" evidence="3">
    <location>
        <begin position="94"/>
        <end position="227"/>
    </location>
</feature>
<dbReference type="InterPro" id="IPR036597">
    <property type="entry name" value="Fido-like_dom_sf"/>
</dbReference>
<dbReference type="PROSITE" id="PS51459">
    <property type="entry name" value="FIDO"/>
    <property type="match status" value="1"/>
</dbReference>
<dbReference type="InterPro" id="IPR003812">
    <property type="entry name" value="Fido"/>
</dbReference>
<dbReference type="Gene3D" id="1.10.3290.10">
    <property type="entry name" value="Fido-like domain"/>
    <property type="match status" value="1"/>
</dbReference>
<protein>
    <submittedName>
        <fullName evidence="4">Fic: predicted filamentation induced by cAMP protein</fullName>
    </submittedName>
</protein>
<organism evidence="4 5">
    <name type="scientific">Desulfobacula toluolica (strain DSM 7467 / Tol2)</name>
    <dbReference type="NCBI Taxonomy" id="651182"/>
    <lineage>
        <taxon>Bacteria</taxon>
        <taxon>Pseudomonadati</taxon>
        <taxon>Thermodesulfobacteriota</taxon>
        <taxon>Desulfobacteria</taxon>
        <taxon>Desulfobacterales</taxon>
        <taxon>Desulfobacteraceae</taxon>
        <taxon>Desulfobacula</taxon>
    </lineage>
</organism>
<dbReference type="KEGG" id="dto:TOL2_C21540"/>
<evidence type="ECO:0000313" key="4">
    <source>
        <dbReference type="EMBL" id="CCK80315.1"/>
    </source>
</evidence>
<dbReference type="PANTHER" id="PTHR13504">
    <property type="entry name" value="FIDO DOMAIN-CONTAINING PROTEIN DDB_G0283145"/>
    <property type="match status" value="1"/>
</dbReference>
<dbReference type="PATRIC" id="fig|651182.5.peg.2556"/>
<dbReference type="Pfam" id="PF02661">
    <property type="entry name" value="Fic"/>
    <property type="match status" value="1"/>
</dbReference>
<keyword evidence="5" id="KW-1185">Reference proteome</keyword>
<accession>K0NH66</accession>
<feature type="site" description="Important for autoinhibition of adenylyltransferase activity" evidence="2">
    <location>
        <position position="44"/>
    </location>
</feature>
<dbReference type="RefSeq" id="WP_014957627.1">
    <property type="nucleotide sequence ID" value="NC_018645.1"/>
</dbReference>
<keyword evidence="1" id="KW-0067">ATP-binding</keyword>
<evidence type="ECO:0000259" key="3">
    <source>
        <dbReference type="PROSITE" id="PS51459"/>
    </source>
</evidence>
<dbReference type="SUPFAM" id="SSF140931">
    <property type="entry name" value="Fic-like"/>
    <property type="match status" value="1"/>
</dbReference>
<gene>
    <name evidence="4" type="primary">fic</name>
    <name evidence="4" type="ordered locus">TOL2_C21540</name>
</gene>
<keyword evidence="1" id="KW-0547">Nucleotide-binding</keyword>
<evidence type="ECO:0000256" key="2">
    <source>
        <dbReference type="PIRSR" id="PIRSR640198-3"/>
    </source>
</evidence>
<dbReference type="PANTHER" id="PTHR13504:SF38">
    <property type="entry name" value="FIDO DOMAIN-CONTAINING PROTEIN"/>
    <property type="match status" value="1"/>
</dbReference>
<evidence type="ECO:0000256" key="1">
    <source>
        <dbReference type="PIRSR" id="PIRSR640198-2"/>
    </source>
</evidence>
<dbReference type="InterPro" id="IPR040198">
    <property type="entry name" value="Fido_containing"/>
</dbReference>
<dbReference type="EMBL" id="FO203503">
    <property type="protein sequence ID" value="CCK80315.1"/>
    <property type="molecule type" value="Genomic_DNA"/>
</dbReference>
<proteinExistence type="predicted"/>
<dbReference type="HOGENOM" id="CLU_077430_0_0_7"/>
<dbReference type="GO" id="GO:0005524">
    <property type="term" value="F:ATP binding"/>
    <property type="evidence" value="ECO:0007669"/>
    <property type="project" value="UniProtKB-KW"/>
</dbReference>
<reference evidence="4 5" key="1">
    <citation type="journal article" date="2013" name="Environ. Microbiol.">
        <title>Complete genome, catabolic sub-proteomes and key-metabolites of Desulfobacula toluolica Tol2, a marine, aromatic compound-degrading, sulfate-reducing bacterium.</title>
        <authorList>
            <person name="Wohlbrand L."/>
            <person name="Jacob J.H."/>
            <person name="Kube M."/>
            <person name="Mussmann M."/>
            <person name="Jarling R."/>
            <person name="Beck A."/>
            <person name="Amann R."/>
            <person name="Wilkes H."/>
            <person name="Reinhardt R."/>
            <person name="Rabus R."/>
        </authorList>
    </citation>
    <scope>NUCLEOTIDE SEQUENCE [LARGE SCALE GENOMIC DNA]</scope>
    <source>
        <strain evidence="5">DSM 7467 / Tol2</strain>
    </source>
</reference>
<dbReference type="Proteomes" id="UP000007347">
    <property type="component" value="Chromosome"/>
</dbReference>
<dbReference type="OrthoDB" id="9807853at2"/>
<dbReference type="AlphaFoldDB" id="K0NH66"/>
<name>K0NH66_DESTT</name>